<protein>
    <submittedName>
        <fullName evidence="2">Uncharacterized protein</fullName>
    </submittedName>
</protein>
<evidence type="ECO:0000313" key="2">
    <source>
        <dbReference type="EMBL" id="KAF2708129.1"/>
    </source>
</evidence>
<name>A0A6G1K5G9_9PLEO</name>
<keyword evidence="1" id="KW-1133">Transmembrane helix</keyword>
<keyword evidence="1" id="KW-0472">Membrane</keyword>
<proteinExistence type="predicted"/>
<dbReference type="EMBL" id="MU005772">
    <property type="protein sequence ID" value="KAF2708129.1"/>
    <property type="molecule type" value="Genomic_DNA"/>
</dbReference>
<evidence type="ECO:0000256" key="1">
    <source>
        <dbReference type="SAM" id="Phobius"/>
    </source>
</evidence>
<organism evidence="2 3">
    <name type="scientific">Pleomassaria siparia CBS 279.74</name>
    <dbReference type="NCBI Taxonomy" id="1314801"/>
    <lineage>
        <taxon>Eukaryota</taxon>
        <taxon>Fungi</taxon>
        <taxon>Dikarya</taxon>
        <taxon>Ascomycota</taxon>
        <taxon>Pezizomycotina</taxon>
        <taxon>Dothideomycetes</taxon>
        <taxon>Pleosporomycetidae</taxon>
        <taxon>Pleosporales</taxon>
        <taxon>Pleomassariaceae</taxon>
        <taxon>Pleomassaria</taxon>
    </lineage>
</organism>
<evidence type="ECO:0000313" key="3">
    <source>
        <dbReference type="Proteomes" id="UP000799428"/>
    </source>
</evidence>
<sequence>MYYHERPGLRHSGVAVTFVYQPPYVPLYILFVTSANAISYCTVQYFVHKYSKYLASEATSVSRIATSPTRLASSPGCQESVSIHLHTAPLQPCIVSAWHHHGTPSPHFPGGPDRETCIRYHIRSISCKTNLNDLPHWDPPPRRVSLAKSITM</sequence>
<feature type="transmembrane region" description="Helical" evidence="1">
    <location>
        <begin position="27"/>
        <end position="47"/>
    </location>
</feature>
<gene>
    <name evidence="2" type="ORF">K504DRAFT_299621</name>
</gene>
<keyword evidence="1" id="KW-0812">Transmembrane</keyword>
<dbReference type="AlphaFoldDB" id="A0A6G1K5G9"/>
<dbReference type="Proteomes" id="UP000799428">
    <property type="component" value="Unassembled WGS sequence"/>
</dbReference>
<reference evidence="2" key="1">
    <citation type="journal article" date="2020" name="Stud. Mycol.">
        <title>101 Dothideomycetes genomes: a test case for predicting lifestyles and emergence of pathogens.</title>
        <authorList>
            <person name="Haridas S."/>
            <person name="Albert R."/>
            <person name="Binder M."/>
            <person name="Bloem J."/>
            <person name="Labutti K."/>
            <person name="Salamov A."/>
            <person name="Andreopoulos B."/>
            <person name="Baker S."/>
            <person name="Barry K."/>
            <person name="Bills G."/>
            <person name="Bluhm B."/>
            <person name="Cannon C."/>
            <person name="Castanera R."/>
            <person name="Culley D."/>
            <person name="Daum C."/>
            <person name="Ezra D."/>
            <person name="Gonzalez J."/>
            <person name="Henrissat B."/>
            <person name="Kuo A."/>
            <person name="Liang C."/>
            <person name="Lipzen A."/>
            <person name="Lutzoni F."/>
            <person name="Magnuson J."/>
            <person name="Mondo S."/>
            <person name="Nolan M."/>
            <person name="Ohm R."/>
            <person name="Pangilinan J."/>
            <person name="Park H.-J."/>
            <person name="Ramirez L."/>
            <person name="Alfaro M."/>
            <person name="Sun H."/>
            <person name="Tritt A."/>
            <person name="Yoshinaga Y."/>
            <person name="Zwiers L.-H."/>
            <person name="Turgeon B."/>
            <person name="Goodwin S."/>
            <person name="Spatafora J."/>
            <person name="Crous P."/>
            <person name="Grigoriev I."/>
        </authorList>
    </citation>
    <scope>NUCLEOTIDE SEQUENCE</scope>
    <source>
        <strain evidence="2">CBS 279.74</strain>
    </source>
</reference>
<keyword evidence="3" id="KW-1185">Reference proteome</keyword>
<accession>A0A6G1K5G9</accession>